<dbReference type="GO" id="GO:0005524">
    <property type="term" value="F:ATP binding"/>
    <property type="evidence" value="ECO:0007669"/>
    <property type="project" value="UniProtKB-KW"/>
</dbReference>
<dbReference type="InterPro" id="IPR027417">
    <property type="entry name" value="P-loop_NTPase"/>
</dbReference>
<comment type="similarity">
    <text evidence="1">Belongs to the CbxX/CfxQ family.</text>
</comment>
<dbReference type="InterPro" id="IPR003593">
    <property type="entry name" value="AAA+_ATPase"/>
</dbReference>
<gene>
    <name evidence="5" type="ORF">KFL_005100030</name>
</gene>
<dbReference type="GO" id="GO:0016887">
    <property type="term" value="F:ATP hydrolysis activity"/>
    <property type="evidence" value="ECO:0000318"/>
    <property type="project" value="GO_Central"/>
</dbReference>
<organism evidence="5 6">
    <name type="scientific">Klebsormidium nitens</name>
    <name type="common">Green alga</name>
    <name type="synonym">Ulothrix nitens</name>
    <dbReference type="NCBI Taxonomy" id="105231"/>
    <lineage>
        <taxon>Eukaryota</taxon>
        <taxon>Viridiplantae</taxon>
        <taxon>Streptophyta</taxon>
        <taxon>Klebsormidiophyceae</taxon>
        <taxon>Klebsormidiales</taxon>
        <taxon>Klebsormidiaceae</taxon>
        <taxon>Klebsormidium</taxon>
    </lineage>
</organism>
<evidence type="ECO:0000256" key="1">
    <source>
        <dbReference type="ARBA" id="ARBA00010378"/>
    </source>
</evidence>
<dbReference type="InterPro" id="IPR050773">
    <property type="entry name" value="CbxX/CfxQ_RuBisCO_ESX"/>
</dbReference>
<dbReference type="SUPFAM" id="SSF52540">
    <property type="entry name" value="P-loop containing nucleoside triphosphate hydrolases"/>
    <property type="match status" value="1"/>
</dbReference>
<name>A0A1Y1IFB5_KLENI</name>
<sequence length="264" mass="29220">MLLQWCKGYALDKKRRSQGAEIGLRKPPNMVFLGNPGTGKTKVARMLAHILHNIGAIRHAKVVEVQRTDLVGCYVGRTGIKTRAQLRKAEGGILFVDEAYRLLTAEDNTSDYGREALDEILSQMDSKDLVVIFAGYTVPMKKVLDCNEGFRRRVGRIIEFPDYTPLQIVDIMNAKLAEERTCLQGFKLAPDCTRDAVAALIESGIPAEERSKRNGGLAGTLPEYAREHLDGRLSAETDDFDELMTIGMKDLEAAVSQVASCAKF</sequence>
<dbReference type="SMART" id="SM00382">
    <property type="entry name" value="AAA"/>
    <property type="match status" value="1"/>
</dbReference>
<accession>A0A1Y1IFB5</accession>
<keyword evidence="3" id="KW-0067">ATP-binding</keyword>
<dbReference type="EMBL" id="DF237459">
    <property type="protein sequence ID" value="GAQ89313.1"/>
    <property type="molecule type" value="Genomic_DNA"/>
</dbReference>
<dbReference type="PANTHER" id="PTHR43392:SF2">
    <property type="entry name" value="AAA-TYPE ATPASE FAMILY PROTEIN _ ANKYRIN REPEAT FAMILY PROTEIN"/>
    <property type="match status" value="1"/>
</dbReference>
<keyword evidence="6" id="KW-1185">Reference proteome</keyword>
<dbReference type="CDD" id="cd00009">
    <property type="entry name" value="AAA"/>
    <property type="match status" value="1"/>
</dbReference>
<feature type="domain" description="AAA+ ATPase" evidence="4">
    <location>
        <begin position="26"/>
        <end position="164"/>
    </location>
</feature>
<dbReference type="Proteomes" id="UP000054558">
    <property type="component" value="Unassembled WGS sequence"/>
</dbReference>
<evidence type="ECO:0000259" key="4">
    <source>
        <dbReference type="SMART" id="SM00382"/>
    </source>
</evidence>
<dbReference type="InterPro" id="IPR000641">
    <property type="entry name" value="CbxX/CfxQ"/>
</dbReference>
<dbReference type="InterPro" id="IPR003959">
    <property type="entry name" value="ATPase_AAA_core"/>
</dbReference>
<dbReference type="OrthoDB" id="2423195at2759"/>
<dbReference type="PRINTS" id="PR00819">
    <property type="entry name" value="CBXCFQXSUPER"/>
</dbReference>
<evidence type="ECO:0000313" key="5">
    <source>
        <dbReference type="EMBL" id="GAQ89313.1"/>
    </source>
</evidence>
<reference evidence="5 6" key="1">
    <citation type="journal article" date="2014" name="Nat. Commun.">
        <title>Klebsormidium flaccidum genome reveals primary factors for plant terrestrial adaptation.</title>
        <authorList>
            <person name="Hori K."/>
            <person name="Maruyama F."/>
            <person name="Fujisawa T."/>
            <person name="Togashi T."/>
            <person name="Yamamoto N."/>
            <person name="Seo M."/>
            <person name="Sato S."/>
            <person name="Yamada T."/>
            <person name="Mori H."/>
            <person name="Tajima N."/>
            <person name="Moriyama T."/>
            <person name="Ikeuchi M."/>
            <person name="Watanabe M."/>
            <person name="Wada H."/>
            <person name="Kobayashi K."/>
            <person name="Saito M."/>
            <person name="Masuda T."/>
            <person name="Sasaki-Sekimoto Y."/>
            <person name="Mashiguchi K."/>
            <person name="Awai K."/>
            <person name="Shimojima M."/>
            <person name="Masuda S."/>
            <person name="Iwai M."/>
            <person name="Nobusawa T."/>
            <person name="Narise T."/>
            <person name="Kondo S."/>
            <person name="Saito H."/>
            <person name="Sato R."/>
            <person name="Murakawa M."/>
            <person name="Ihara Y."/>
            <person name="Oshima-Yamada Y."/>
            <person name="Ohtaka K."/>
            <person name="Satoh M."/>
            <person name="Sonobe K."/>
            <person name="Ishii M."/>
            <person name="Ohtani R."/>
            <person name="Kanamori-Sato M."/>
            <person name="Honoki R."/>
            <person name="Miyazaki D."/>
            <person name="Mochizuki H."/>
            <person name="Umetsu J."/>
            <person name="Higashi K."/>
            <person name="Shibata D."/>
            <person name="Kamiya Y."/>
            <person name="Sato N."/>
            <person name="Nakamura Y."/>
            <person name="Tabata S."/>
            <person name="Ida S."/>
            <person name="Kurokawa K."/>
            <person name="Ohta H."/>
        </authorList>
    </citation>
    <scope>NUCLEOTIDE SEQUENCE [LARGE SCALE GENOMIC DNA]</scope>
    <source>
        <strain evidence="5 6">NIES-2285</strain>
    </source>
</reference>
<dbReference type="FunFam" id="3.40.50.300:FF:000216">
    <property type="entry name" value="Type VII secretion ATPase EccA"/>
    <property type="match status" value="1"/>
</dbReference>
<keyword evidence="2" id="KW-0547">Nucleotide-binding</keyword>
<evidence type="ECO:0000256" key="2">
    <source>
        <dbReference type="ARBA" id="ARBA00022741"/>
    </source>
</evidence>
<dbReference type="Pfam" id="PF00004">
    <property type="entry name" value="AAA"/>
    <property type="match status" value="1"/>
</dbReference>
<dbReference type="OMA" id="MATAWEL"/>
<proteinExistence type="inferred from homology"/>
<evidence type="ECO:0000313" key="6">
    <source>
        <dbReference type="Proteomes" id="UP000054558"/>
    </source>
</evidence>
<dbReference type="STRING" id="105231.A0A1Y1IFB5"/>
<dbReference type="Gene3D" id="3.40.50.300">
    <property type="entry name" value="P-loop containing nucleotide triphosphate hydrolases"/>
    <property type="match status" value="1"/>
</dbReference>
<dbReference type="PANTHER" id="PTHR43392">
    <property type="entry name" value="AAA-TYPE ATPASE FAMILY PROTEIN / ANKYRIN REPEAT FAMILY PROTEIN"/>
    <property type="match status" value="1"/>
</dbReference>
<evidence type="ECO:0000256" key="3">
    <source>
        <dbReference type="ARBA" id="ARBA00022840"/>
    </source>
</evidence>
<dbReference type="AlphaFoldDB" id="A0A1Y1IFB5"/>
<protein>
    <submittedName>
        <fullName evidence="5">AAA+-type ATPase</fullName>
    </submittedName>
</protein>